<evidence type="ECO:0000313" key="3">
    <source>
        <dbReference type="EMBL" id="AKB34838.1"/>
    </source>
</evidence>
<evidence type="ECO:0000256" key="1">
    <source>
        <dbReference type="SAM" id="MobiDB-lite"/>
    </source>
</evidence>
<feature type="transmembrane region" description="Helical" evidence="2">
    <location>
        <begin position="599"/>
        <end position="617"/>
    </location>
</feature>
<accession>A0A0E3PJN1</accession>
<sequence length="619" mass="72568">MQPEQKDNEVLTFDKDTSDEKPETPLIFSDVSMGFLHTFYLNLDDKFFKSNNISSESREYGTLDLEKITQTLNEKFIKIIGKYKADTIKINVKGYIEKWDCKENEVEWIHNDPIAEDFKATEQFFSDHKTIFAKHFRFELGNVYIKYPRSPLEKNISPLSHEQELGMFLNIYPNANVANLLFTLKFQDKCDCNDVIFLRQHFMENRHGLCTKEKEIKKHSDNIYDCFESINDSLDKVKSAGKTGQKEHYYEWIKDNRKLLKKLPRKIIYKQNECRNISQVSYSPVIIQSISETFCLREEDVYQDLYRISKDDNLAEECIVLIQKILGKENDENNKNLTDDLCTNIIEIRRLSSCVCTSDCEEYLIQTYPKQIYSLLVGDEGWKYVPRRVAMSRIGNRAWSSRGFFSVFALDKSVLLFNFIKTNCYEQYVKEQKNLSGRYRQLLELYFNKEYKIPGAQHSPFFWLEIYSIMKWYSDNIFKGLNDIDKYYDFLSEFNPEKQKKKLRKSKKSIILTILKPIISITNLVIGENEIKKMAVAKKVVKNSILNLNEVNKIWEVNQLGILINNSLSISDNINKLEVRSNSINDELSIKYQIKTNRLMGILAFLGVILTSLGLVLTL</sequence>
<dbReference type="STRING" id="1434118.MSSAC_0248"/>
<dbReference type="PATRIC" id="fig|1434118.4.peg.334"/>
<organism evidence="3 4">
    <name type="scientific">Methanosarcina siciliae C2J</name>
    <dbReference type="NCBI Taxonomy" id="1434118"/>
    <lineage>
        <taxon>Archaea</taxon>
        <taxon>Methanobacteriati</taxon>
        <taxon>Methanobacteriota</taxon>
        <taxon>Stenosarchaea group</taxon>
        <taxon>Methanomicrobia</taxon>
        <taxon>Methanosarcinales</taxon>
        <taxon>Methanosarcinaceae</taxon>
        <taxon>Methanosarcina</taxon>
    </lineage>
</organism>
<gene>
    <name evidence="3" type="ORF">MSSAC_0248</name>
</gene>
<dbReference type="KEGG" id="msj:MSSAC_0248"/>
<dbReference type="AlphaFoldDB" id="A0A0E3PJN1"/>
<dbReference type="EMBL" id="CP009508">
    <property type="protein sequence ID" value="AKB34838.1"/>
    <property type="molecule type" value="Genomic_DNA"/>
</dbReference>
<protein>
    <submittedName>
        <fullName evidence="3">Uncharacterized protein</fullName>
    </submittedName>
</protein>
<evidence type="ECO:0000313" key="4">
    <source>
        <dbReference type="Proteomes" id="UP000033123"/>
    </source>
</evidence>
<reference evidence="3 4" key="1">
    <citation type="submission" date="2014-07" db="EMBL/GenBank/DDBJ databases">
        <title>Methanogenic archaea and the global carbon cycle.</title>
        <authorList>
            <person name="Henriksen J.R."/>
            <person name="Luke J."/>
            <person name="Reinhart S."/>
            <person name="Benedict M.N."/>
            <person name="Youngblut N.D."/>
            <person name="Metcalf M.E."/>
            <person name="Whitaker R.J."/>
            <person name="Metcalf W.W."/>
        </authorList>
    </citation>
    <scope>NUCLEOTIDE SEQUENCE [LARGE SCALE GENOMIC DNA]</scope>
    <source>
        <strain evidence="3 4">C2J</strain>
    </source>
</reference>
<proteinExistence type="predicted"/>
<dbReference type="Proteomes" id="UP000033123">
    <property type="component" value="Chromosome"/>
</dbReference>
<feature type="transmembrane region" description="Helical" evidence="2">
    <location>
        <begin position="509"/>
        <end position="526"/>
    </location>
</feature>
<name>A0A0E3PJN1_9EURY</name>
<keyword evidence="2" id="KW-0812">Transmembrane</keyword>
<keyword evidence="2" id="KW-1133">Transmembrane helix</keyword>
<keyword evidence="2" id="KW-0472">Membrane</keyword>
<evidence type="ECO:0000256" key="2">
    <source>
        <dbReference type="SAM" id="Phobius"/>
    </source>
</evidence>
<dbReference type="HOGENOM" id="CLU_441222_0_0_2"/>
<feature type="region of interest" description="Disordered" evidence="1">
    <location>
        <begin position="1"/>
        <end position="20"/>
    </location>
</feature>